<reference evidence="1 2" key="1">
    <citation type="journal article" date="2019" name="Vet. Microbiol.">
        <title>Development of multi locus sequence typing (MLST) of Rodentibacter pneumotropicus.</title>
        <authorList>
            <person name="Adhikary S."/>
            <person name="Bisgaard M."/>
            <person name="Boot R."/>
            <person name="Benga L."/>
            <person name="Nicklas W."/>
            <person name="Christensen H."/>
        </authorList>
    </citation>
    <scope>NUCLEOTIDE SEQUENCE [LARGE SCALE GENOMIC DNA]</scope>
    <source>
        <strain evidence="1 2">Ac84</strain>
    </source>
</reference>
<dbReference type="AlphaFoldDB" id="A0A4S2PXY1"/>
<dbReference type="Proteomes" id="UP000306758">
    <property type="component" value="Unassembled WGS sequence"/>
</dbReference>
<accession>A0A4S2PXY1</accession>
<gene>
    <name evidence="1" type="ORF">D3M78_06885</name>
</gene>
<sequence>MITEITRKNIELAYQRLKELNNSLPEKDRENNKKLRFCLSIIENINENLDEWINNCPFSTDIVISYMSERYIRLDGISDEFYLTCGRFLREYILTIERKEERNSWLDGDWCSFKNEAEQFISK</sequence>
<evidence type="ECO:0000313" key="1">
    <source>
        <dbReference type="EMBL" id="THA08938.1"/>
    </source>
</evidence>
<dbReference type="EMBL" id="QXNI01000038">
    <property type="protein sequence ID" value="THA08938.1"/>
    <property type="molecule type" value="Genomic_DNA"/>
</dbReference>
<protein>
    <submittedName>
        <fullName evidence="1">Uncharacterized protein</fullName>
    </submittedName>
</protein>
<comment type="caution">
    <text evidence="1">The sequence shown here is derived from an EMBL/GenBank/DDBJ whole genome shotgun (WGS) entry which is preliminary data.</text>
</comment>
<proteinExistence type="predicted"/>
<organism evidence="1 2">
    <name type="scientific">Rodentibacter pneumotropicus</name>
    <dbReference type="NCBI Taxonomy" id="758"/>
    <lineage>
        <taxon>Bacteria</taxon>
        <taxon>Pseudomonadati</taxon>
        <taxon>Pseudomonadota</taxon>
        <taxon>Gammaproteobacteria</taxon>
        <taxon>Pasteurellales</taxon>
        <taxon>Pasteurellaceae</taxon>
        <taxon>Rodentibacter</taxon>
    </lineage>
</organism>
<name>A0A4S2PXY1_9PAST</name>
<evidence type="ECO:0000313" key="2">
    <source>
        <dbReference type="Proteomes" id="UP000306758"/>
    </source>
</evidence>
<feature type="non-terminal residue" evidence="1">
    <location>
        <position position="123"/>
    </location>
</feature>